<evidence type="ECO:0000313" key="1">
    <source>
        <dbReference type="EMBL" id="KAJ1188137.1"/>
    </source>
</evidence>
<protein>
    <submittedName>
        <fullName evidence="1">Uncharacterized protein</fullName>
    </submittedName>
</protein>
<keyword evidence="2" id="KW-1185">Reference proteome</keyword>
<dbReference type="AlphaFoldDB" id="A0AAV7UGG7"/>
<sequence length="50" mass="5163">MRNACSFLSLHCTGTSSVCQCDPGKSSSGSAFSVTARKLQAAAEAPRITQ</sequence>
<proteinExistence type="predicted"/>
<reference evidence="1" key="1">
    <citation type="journal article" date="2022" name="bioRxiv">
        <title>Sequencing and chromosome-scale assembly of the giantPleurodeles waltlgenome.</title>
        <authorList>
            <person name="Brown T."/>
            <person name="Elewa A."/>
            <person name="Iarovenko S."/>
            <person name="Subramanian E."/>
            <person name="Araus A.J."/>
            <person name="Petzold A."/>
            <person name="Susuki M."/>
            <person name="Suzuki K.-i.T."/>
            <person name="Hayashi T."/>
            <person name="Toyoda A."/>
            <person name="Oliveira C."/>
            <person name="Osipova E."/>
            <person name="Leigh N.D."/>
            <person name="Simon A."/>
            <person name="Yun M.H."/>
        </authorList>
    </citation>
    <scope>NUCLEOTIDE SEQUENCE</scope>
    <source>
        <strain evidence="1">20211129_DDA</strain>
        <tissue evidence="1">Liver</tissue>
    </source>
</reference>
<dbReference type="Proteomes" id="UP001066276">
    <property type="component" value="Chromosome 3_1"/>
</dbReference>
<evidence type="ECO:0000313" key="2">
    <source>
        <dbReference type="Proteomes" id="UP001066276"/>
    </source>
</evidence>
<accession>A0AAV7UGG7</accession>
<dbReference type="EMBL" id="JANPWB010000005">
    <property type="protein sequence ID" value="KAJ1188137.1"/>
    <property type="molecule type" value="Genomic_DNA"/>
</dbReference>
<organism evidence="1 2">
    <name type="scientific">Pleurodeles waltl</name>
    <name type="common">Iberian ribbed newt</name>
    <dbReference type="NCBI Taxonomy" id="8319"/>
    <lineage>
        <taxon>Eukaryota</taxon>
        <taxon>Metazoa</taxon>
        <taxon>Chordata</taxon>
        <taxon>Craniata</taxon>
        <taxon>Vertebrata</taxon>
        <taxon>Euteleostomi</taxon>
        <taxon>Amphibia</taxon>
        <taxon>Batrachia</taxon>
        <taxon>Caudata</taxon>
        <taxon>Salamandroidea</taxon>
        <taxon>Salamandridae</taxon>
        <taxon>Pleurodelinae</taxon>
        <taxon>Pleurodeles</taxon>
    </lineage>
</organism>
<gene>
    <name evidence="1" type="ORF">NDU88_004902</name>
</gene>
<comment type="caution">
    <text evidence="1">The sequence shown here is derived from an EMBL/GenBank/DDBJ whole genome shotgun (WGS) entry which is preliminary data.</text>
</comment>
<name>A0AAV7UGG7_PLEWA</name>
<feature type="non-terminal residue" evidence="1">
    <location>
        <position position="50"/>
    </location>
</feature>